<dbReference type="PANTHER" id="PTHR24113">
    <property type="entry name" value="RAN GTPASE-ACTIVATING PROTEIN 1"/>
    <property type="match status" value="1"/>
</dbReference>
<name>A0AB34JDM1_PRYPA</name>
<dbReference type="GO" id="GO:0005829">
    <property type="term" value="C:cytosol"/>
    <property type="evidence" value="ECO:0007669"/>
    <property type="project" value="TreeGrafter"/>
</dbReference>
<evidence type="ECO:0000256" key="2">
    <source>
        <dbReference type="ARBA" id="ARBA00022614"/>
    </source>
</evidence>
<sequence>MLTLALLAAAAPTPSNTVQPRDQVAKVNELLAQETGNCMRRCTTFEKLHWWGASIGDAGCVELFRKLVSKQQHVVNLLLGSNFLGPECADAIAATSKTGLLRKVSALGLSRNQLGDAGVSLLAQAFHREGLLPVDLYLSKNSISALGLSALASRMRHLKPRLTRLHLVDNTIDDDGALLLARALTAHRGGRGLKLLNLNNNSLGNSSVAPLAKALAIGGELSLNGNRIGDAGANELTAAIDEGLVRLHTISLRRNSISPQAQASLRAACTRAAIKINLR</sequence>
<keyword evidence="6" id="KW-1185">Reference proteome</keyword>
<dbReference type="EMBL" id="JBGBPQ010000010">
    <property type="protein sequence ID" value="KAL1518926.1"/>
    <property type="molecule type" value="Genomic_DNA"/>
</dbReference>
<keyword evidence="4" id="KW-0732">Signal</keyword>
<dbReference type="GO" id="GO:0031267">
    <property type="term" value="F:small GTPase binding"/>
    <property type="evidence" value="ECO:0007669"/>
    <property type="project" value="TreeGrafter"/>
</dbReference>
<gene>
    <name evidence="5" type="ORF">AB1Y20_003198</name>
</gene>
<dbReference type="GO" id="GO:0006913">
    <property type="term" value="P:nucleocytoplasmic transport"/>
    <property type="evidence" value="ECO:0007669"/>
    <property type="project" value="TreeGrafter"/>
</dbReference>
<dbReference type="AlphaFoldDB" id="A0AB34JDM1"/>
<evidence type="ECO:0000313" key="5">
    <source>
        <dbReference type="EMBL" id="KAL1518926.1"/>
    </source>
</evidence>
<keyword evidence="3" id="KW-0677">Repeat</keyword>
<dbReference type="Proteomes" id="UP001515480">
    <property type="component" value="Unassembled WGS sequence"/>
</dbReference>
<keyword evidence="1" id="KW-0343">GTPase activation</keyword>
<dbReference type="PANTHER" id="PTHR24113:SF12">
    <property type="entry name" value="RAN GTPASE-ACTIVATING PROTEIN 1"/>
    <property type="match status" value="1"/>
</dbReference>
<dbReference type="GO" id="GO:0005634">
    <property type="term" value="C:nucleus"/>
    <property type="evidence" value="ECO:0007669"/>
    <property type="project" value="TreeGrafter"/>
</dbReference>
<reference evidence="5 6" key="1">
    <citation type="journal article" date="2024" name="Science">
        <title>Giant polyketide synthase enzymes in the biosynthesis of giant marine polyether toxins.</title>
        <authorList>
            <person name="Fallon T.R."/>
            <person name="Shende V.V."/>
            <person name="Wierzbicki I.H."/>
            <person name="Pendleton A.L."/>
            <person name="Watervoot N.F."/>
            <person name="Auber R.P."/>
            <person name="Gonzalez D.J."/>
            <person name="Wisecaver J.H."/>
            <person name="Moore B.S."/>
        </authorList>
    </citation>
    <scope>NUCLEOTIDE SEQUENCE [LARGE SCALE GENOMIC DNA]</scope>
    <source>
        <strain evidence="5 6">12B1</strain>
    </source>
</reference>
<evidence type="ECO:0000256" key="4">
    <source>
        <dbReference type="SAM" id="SignalP"/>
    </source>
</evidence>
<organism evidence="5 6">
    <name type="scientific">Prymnesium parvum</name>
    <name type="common">Toxic golden alga</name>
    <dbReference type="NCBI Taxonomy" id="97485"/>
    <lineage>
        <taxon>Eukaryota</taxon>
        <taxon>Haptista</taxon>
        <taxon>Haptophyta</taxon>
        <taxon>Prymnesiophyceae</taxon>
        <taxon>Prymnesiales</taxon>
        <taxon>Prymnesiaceae</taxon>
        <taxon>Prymnesium</taxon>
    </lineage>
</organism>
<dbReference type="InterPro" id="IPR027038">
    <property type="entry name" value="RanGap"/>
</dbReference>
<evidence type="ECO:0000256" key="3">
    <source>
        <dbReference type="ARBA" id="ARBA00022737"/>
    </source>
</evidence>
<dbReference type="Pfam" id="PF13516">
    <property type="entry name" value="LRR_6"/>
    <property type="match status" value="3"/>
</dbReference>
<dbReference type="SUPFAM" id="SSF52047">
    <property type="entry name" value="RNI-like"/>
    <property type="match status" value="1"/>
</dbReference>
<keyword evidence="2" id="KW-0433">Leucine-rich repeat</keyword>
<protein>
    <submittedName>
        <fullName evidence="5">Uncharacterized protein</fullName>
    </submittedName>
</protein>
<feature type="chain" id="PRO_5044243126" evidence="4">
    <location>
        <begin position="18"/>
        <end position="279"/>
    </location>
</feature>
<dbReference type="GO" id="GO:0005096">
    <property type="term" value="F:GTPase activator activity"/>
    <property type="evidence" value="ECO:0007669"/>
    <property type="project" value="UniProtKB-KW"/>
</dbReference>
<dbReference type="Gene3D" id="3.80.10.10">
    <property type="entry name" value="Ribonuclease Inhibitor"/>
    <property type="match status" value="3"/>
</dbReference>
<accession>A0AB34JDM1</accession>
<proteinExistence type="predicted"/>
<dbReference type="InterPro" id="IPR001611">
    <property type="entry name" value="Leu-rich_rpt"/>
</dbReference>
<evidence type="ECO:0000256" key="1">
    <source>
        <dbReference type="ARBA" id="ARBA00022468"/>
    </source>
</evidence>
<feature type="signal peptide" evidence="4">
    <location>
        <begin position="1"/>
        <end position="17"/>
    </location>
</feature>
<dbReference type="GO" id="GO:0048471">
    <property type="term" value="C:perinuclear region of cytoplasm"/>
    <property type="evidence" value="ECO:0007669"/>
    <property type="project" value="TreeGrafter"/>
</dbReference>
<dbReference type="InterPro" id="IPR032675">
    <property type="entry name" value="LRR_dom_sf"/>
</dbReference>
<evidence type="ECO:0000313" key="6">
    <source>
        <dbReference type="Proteomes" id="UP001515480"/>
    </source>
</evidence>
<comment type="caution">
    <text evidence="5">The sequence shown here is derived from an EMBL/GenBank/DDBJ whole genome shotgun (WGS) entry which is preliminary data.</text>
</comment>
<dbReference type="SMART" id="SM00368">
    <property type="entry name" value="LRR_RI"/>
    <property type="match status" value="4"/>
</dbReference>